<keyword evidence="1" id="KW-0812">Transmembrane</keyword>
<evidence type="ECO:0000313" key="2">
    <source>
        <dbReference type="EMBL" id="MET3574810.1"/>
    </source>
</evidence>
<protein>
    <recommendedName>
        <fullName evidence="4">DUF2627 domain-containing protein</fullName>
    </recommendedName>
</protein>
<keyword evidence="1" id="KW-0472">Membrane</keyword>
<dbReference type="EMBL" id="JBEPLW010000002">
    <property type="protein sequence ID" value="MET3574810.1"/>
    <property type="molecule type" value="Genomic_DNA"/>
</dbReference>
<keyword evidence="1" id="KW-1133">Transmembrane helix</keyword>
<dbReference type="Proteomes" id="UP001549099">
    <property type="component" value="Unassembled WGS sequence"/>
</dbReference>
<sequence>MASENENERKGEISMQRLAAFIVLLIPGIGAAWGIKLMRDSFFGIRFGLFPWVWLQFLAGLALLIVCIGFFAGFLLRRDQRKGKIPEDRFKRKKEGS</sequence>
<organism evidence="2 3">
    <name type="scientific">Bhargavaea ullalensis</name>
    <dbReference type="NCBI Taxonomy" id="1265685"/>
    <lineage>
        <taxon>Bacteria</taxon>
        <taxon>Bacillati</taxon>
        <taxon>Bacillota</taxon>
        <taxon>Bacilli</taxon>
        <taxon>Bacillales</taxon>
        <taxon>Caryophanaceae</taxon>
        <taxon>Bhargavaea</taxon>
    </lineage>
</organism>
<feature type="transmembrane region" description="Helical" evidence="1">
    <location>
        <begin position="18"/>
        <end position="35"/>
    </location>
</feature>
<name>A0ABV2G957_9BACL</name>
<gene>
    <name evidence="2" type="ORF">ABID49_000692</name>
</gene>
<proteinExistence type="predicted"/>
<comment type="caution">
    <text evidence="2">The sequence shown here is derived from an EMBL/GenBank/DDBJ whole genome shotgun (WGS) entry which is preliminary data.</text>
</comment>
<dbReference type="InterPro" id="IPR020138">
    <property type="entry name" value="Uncharacterised_YqzF"/>
</dbReference>
<feature type="transmembrane region" description="Helical" evidence="1">
    <location>
        <begin position="55"/>
        <end position="76"/>
    </location>
</feature>
<evidence type="ECO:0000313" key="3">
    <source>
        <dbReference type="Proteomes" id="UP001549099"/>
    </source>
</evidence>
<dbReference type="RefSeq" id="WP_376837271.1">
    <property type="nucleotide sequence ID" value="NZ_JBEPLW010000002.1"/>
</dbReference>
<dbReference type="Pfam" id="PF11118">
    <property type="entry name" value="DUF2627"/>
    <property type="match status" value="1"/>
</dbReference>
<keyword evidence="3" id="KW-1185">Reference proteome</keyword>
<evidence type="ECO:0000256" key="1">
    <source>
        <dbReference type="SAM" id="Phobius"/>
    </source>
</evidence>
<reference evidence="2 3" key="1">
    <citation type="submission" date="2024-06" db="EMBL/GenBank/DDBJ databases">
        <title>Genomic Encyclopedia of Type Strains, Phase IV (KMG-IV): sequencing the most valuable type-strain genomes for metagenomic binning, comparative biology and taxonomic classification.</title>
        <authorList>
            <person name="Goeker M."/>
        </authorList>
    </citation>
    <scope>NUCLEOTIDE SEQUENCE [LARGE SCALE GENOMIC DNA]</scope>
    <source>
        <strain evidence="2 3">DSM 26128</strain>
    </source>
</reference>
<evidence type="ECO:0008006" key="4">
    <source>
        <dbReference type="Google" id="ProtNLM"/>
    </source>
</evidence>
<accession>A0ABV2G957</accession>